<dbReference type="EMBL" id="JARGDH010000005">
    <property type="protein sequence ID" value="KAL0266833.1"/>
    <property type="molecule type" value="Genomic_DNA"/>
</dbReference>
<dbReference type="InterPro" id="IPR042427">
    <property type="entry name" value="ZFYV1"/>
</dbReference>
<dbReference type="EMBL" id="JARGDH010000005">
    <property type="protein sequence ID" value="KAL0266834.1"/>
    <property type="molecule type" value="Genomic_DNA"/>
</dbReference>
<evidence type="ECO:0000256" key="2">
    <source>
        <dbReference type="ARBA" id="ARBA00022771"/>
    </source>
</evidence>
<comment type="caution">
    <text evidence="6">The sequence shown here is derived from an EMBL/GenBank/DDBJ whole genome shotgun (WGS) entry which is preliminary data.</text>
</comment>
<feature type="domain" description="FYVE-type" evidence="5">
    <location>
        <begin position="634"/>
        <end position="693"/>
    </location>
</feature>
<dbReference type="SUPFAM" id="SSF52540">
    <property type="entry name" value="P-loop containing nucleoside triphosphate hydrolases"/>
    <property type="match status" value="1"/>
</dbReference>
<dbReference type="GO" id="GO:0043325">
    <property type="term" value="F:phosphatidylinositol-3,4-bisphosphate binding"/>
    <property type="evidence" value="ECO:0007669"/>
    <property type="project" value="TreeGrafter"/>
</dbReference>
<dbReference type="GO" id="GO:0005545">
    <property type="term" value="F:1-phosphatidylinositol binding"/>
    <property type="evidence" value="ECO:0007669"/>
    <property type="project" value="TreeGrafter"/>
</dbReference>
<dbReference type="InterPro" id="IPR027417">
    <property type="entry name" value="P-loop_NTPase"/>
</dbReference>
<dbReference type="GO" id="GO:0032266">
    <property type="term" value="F:phosphatidylinositol-3-phosphate binding"/>
    <property type="evidence" value="ECO:0007669"/>
    <property type="project" value="TreeGrafter"/>
</dbReference>
<dbReference type="InterPro" id="IPR000306">
    <property type="entry name" value="Znf_FYVE"/>
</dbReference>
<dbReference type="Pfam" id="PF02263">
    <property type="entry name" value="GBP"/>
    <property type="match status" value="1"/>
</dbReference>
<evidence type="ECO:0000256" key="4">
    <source>
        <dbReference type="PROSITE-ProRule" id="PRU00091"/>
    </source>
</evidence>
<dbReference type="InterPro" id="IPR017455">
    <property type="entry name" value="Znf_FYVE-rel"/>
</dbReference>
<dbReference type="GO" id="GO:0005525">
    <property type="term" value="F:GTP binding"/>
    <property type="evidence" value="ECO:0007669"/>
    <property type="project" value="InterPro"/>
</dbReference>
<dbReference type="GO" id="GO:0005547">
    <property type="term" value="F:phosphatidylinositol-3,4,5-trisphosphate binding"/>
    <property type="evidence" value="ECO:0007669"/>
    <property type="project" value="TreeGrafter"/>
</dbReference>
<proteinExistence type="predicted"/>
<feature type="domain" description="FYVE-type" evidence="5">
    <location>
        <begin position="521"/>
        <end position="581"/>
    </location>
</feature>
<keyword evidence="3" id="KW-0862">Zinc</keyword>
<keyword evidence="1" id="KW-0479">Metal-binding</keyword>
<reference evidence="6" key="1">
    <citation type="journal article" date="2024" name="Gigascience">
        <title>Chromosome-level genome of the poultry shaft louse Menopon gallinae provides insight into the host-switching and adaptive evolution of parasitic lice.</title>
        <authorList>
            <person name="Xu Y."/>
            <person name="Ma L."/>
            <person name="Liu S."/>
            <person name="Liang Y."/>
            <person name="Liu Q."/>
            <person name="He Z."/>
            <person name="Tian L."/>
            <person name="Duan Y."/>
            <person name="Cai W."/>
            <person name="Li H."/>
            <person name="Song F."/>
        </authorList>
    </citation>
    <scope>NUCLEOTIDE SEQUENCE</scope>
    <source>
        <strain evidence="6">Cailab_2023a</strain>
    </source>
</reference>
<dbReference type="PROSITE" id="PS50178">
    <property type="entry name" value="ZF_FYVE"/>
    <property type="match status" value="2"/>
</dbReference>
<dbReference type="Pfam" id="PF01363">
    <property type="entry name" value="FYVE"/>
    <property type="match status" value="2"/>
</dbReference>
<accession>A0AAW2HAY6</accession>
<dbReference type="GO" id="GO:0005811">
    <property type="term" value="C:lipid droplet"/>
    <property type="evidence" value="ECO:0007669"/>
    <property type="project" value="TreeGrafter"/>
</dbReference>
<dbReference type="PANTHER" id="PTHR46624">
    <property type="entry name" value="AGAP002036-PA"/>
    <property type="match status" value="1"/>
</dbReference>
<evidence type="ECO:0000256" key="3">
    <source>
        <dbReference type="ARBA" id="ARBA00022833"/>
    </source>
</evidence>
<dbReference type="SUPFAM" id="SSF57903">
    <property type="entry name" value="FYVE/PHD zinc finger"/>
    <property type="match status" value="2"/>
</dbReference>
<dbReference type="InterPro" id="IPR011011">
    <property type="entry name" value="Znf_FYVE_PHD"/>
</dbReference>
<evidence type="ECO:0000256" key="1">
    <source>
        <dbReference type="ARBA" id="ARBA00022723"/>
    </source>
</evidence>
<dbReference type="SMART" id="SM00064">
    <property type="entry name" value="FYVE"/>
    <property type="match status" value="2"/>
</dbReference>
<organism evidence="6">
    <name type="scientific">Menopon gallinae</name>
    <name type="common">poultry shaft louse</name>
    <dbReference type="NCBI Taxonomy" id="328185"/>
    <lineage>
        <taxon>Eukaryota</taxon>
        <taxon>Metazoa</taxon>
        <taxon>Ecdysozoa</taxon>
        <taxon>Arthropoda</taxon>
        <taxon>Hexapoda</taxon>
        <taxon>Insecta</taxon>
        <taxon>Pterygota</taxon>
        <taxon>Neoptera</taxon>
        <taxon>Paraneoptera</taxon>
        <taxon>Psocodea</taxon>
        <taxon>Troctomorpha</taxon>
        <taxon>Phthiraptera</taxon>
        <taxon>Amblycera</taxon>
        <taxon>Menoponidae</taxon>
        <taxon>Menopon</taxon>
    </lineage>
</organism>
<dbReference type="Gene3D" id="3.40.50.300">
    <property type="entry name" value="P-loop containing nucleotide triphosphate hydrolases"/>
    <property type="match status" value="1"/>
</dbReference>
<dbReference type="InterPro" id="IPR015894">
    <property type="entry name" value="Guanylate-bd_N"/>
</dbReference>
<dbReference type="GO" id="GO:0003924">
    <property type="term" value="F:GTPase activity"/>
    <property type="evidence" value="ECO:0007669"/>
    <property type="project" value="InterPro"/>
</dbReference>
<sequence>MDRIAKKKESHSVKFMKSDANSPSIMESLDSITLLLDQNRQIEDKSVYYSESDLSSQPDVTLTRQLASLNLTVKGDCDIKSFLLIDEKEHLQVSTVDQFLQNLGSLDPRTKVKVVSVFGNTGDGKSYMLNHTFFNKIEVFKTSTTQSSCTVGAWAAYDPQLKIICIDTEGLLGTTEKENQRTRLLLKILAVSDIVIYKTRAERLHRDMFTFLGSASRAFSHHFQTALQNIGLSGPLSSLGPAVMIFHETRHTKPLQSTVTESAEDILRARFAELKLEVDAFSSLRYVGVQTLSKTYFAELKHAVKNELENTAVRSPRQPSVVFQTLKVLNDKFSGEMDNSSPALFPDQYFTCPETCLSCGKRCEASMGHLKENVPHSCSVRCKYQHQYGNVQYICKSCHANGIEQIVHPKYSENSVAPWYELAKYVWSGYTIECPKCGEIYTSRQYWYGNKTPEESLTVRTEIIHVWPGALPADYSQNTAQRLVDGVTFLSEAVASVCSQPTKIISSYVADQIAPKYWRPNNEIKHCHGCKKFFTPVATKHHCRNCGEGFCEDCSSHNMPVPKYGWDTPVRVCNNCYNESNNESCMDKSSGVVDDTDVRVRKYGEVVVNTLSSVFELPKGFIKDTARPSYWVPDHEITDCCVCKAQFGPKLTLHHCRDCGRGVCSSCSSNRKCVPKRNWEKPVRVCDECFNAD</sequence>
<dbReference type="InterPro" id="IPR013083">
    <property type="entry name" value="Znf_RING/FYVE/PHD"/>
</dbReference>
<dbReference type="Gene3D" id="3.30.40.10">
    <property type="entry name" value="Zinc/RING finger domain, C3HC4 (zinc finger)"/>
    <property type="match status" value="2"/>
</dbReference>
<keyword evidence="2 4" id="KW-0863">Zinc-finger</keyword>
<dbReference type="GO" id="GO:0140042">
    <property type="term" value="P:lipid droplet formation"/>
    <property type="evidence" value="ECO:0007669"/>
    <property type="project" value="TreeGrafter"/>
</dbReference>
<dbReference type="AlphaFoldDB" id="A0AAW2HAY6"/>
<dbReference type="CDD" id="cd15734">
    <property type="entry name" value="FYVE_ZFYV1"/>
    <property type="match status" value="2"/>
</dbReference>
<evidence type="ECO:0000313" key="6">
    <source>
        <dbReference type="EMBL" id="KAL0266833.1"/>
    </source>
</evidence>
<evidence type="ECO:0000259" key="5">
    <source>
        <dbReference type="PROSITE" id="PS50178"/>
    </source>
</evidence>
<gene>
    <name evidence="6" type="ORF">PYX00_009271</name>
</gene>
<dbReference type="PANTHER" id="PTHR46624:SF4">
    <property type="entry name" value="FYVE-TYPE DOMAIN-CONTAINING PROTEIN"/>
    <property type="match status" value="1"/>
</dbReference>
<dbReference type="GO" id="GO:0008270">
    <property type="term" value="F:zinc ion binding"/>
    <property type="evidence" value="ECO:0007669"/>
    <property type="project" value="UniProtKB-KW"/>
</dbReference>
<name>A0AAW2HAY6_9NEOP</name>
<protein>
    <recommendedName>
        <fullName evidence="5">FYVE-type domain-containing protein</fullName>
    </recommendedName>
</protein>